<keyword evidence="13" id="KW-0998">Cell outer membrane</keyword>
<comment type="similarity">
    <text evidence="2">Belongs to the BexD/CtrA/VexA family.</text>
</comment>
<dbReference type="Gene3D" id="3.30.1950.10">
    <property type="entry name" value="wza like domain"/>
    <property type="match status" value="1"/>
</dbReference>
<dbReference type="Pfam" id="PF22461">
    <property type="entry name" value="SLBB_2"/>
    <property type="match status" value="1"/>
</dbReference>
<evidence type="ECO:0000313" key="20">
    <source>
        <dbReference type="EMBL" id="UVW36104.1"/>
    </source>
</evidence>
<name>A0ABY5TVC3_9GAMM</name>
<dbReference type="Proteomes" id="UP001059934">
    <property type="component" value="Chromosome"/>
</dbReference>
<evidence type="ECO:0000259" key="17">
    <source>
        <dbReference type="Pfam" id="PF02563"/>
    </source>
</evidence>
<dbReference type="InterPro" id="IPR003715">
    <property type="entry name" value="Poly_export_N"/>
</dbReference>
<accession>A0ABY5TVC3</accession>
<dbReference type="PANTHER" id="PTHR33619:SF3">
    <property type="entry name" value="POLYSACCHARIDE EXPORT PROTEIN GFCE-RELATED"/>
    <property type="match status" value="1"/>
</dbReference>
<evidence type="ECO:0000256" key="1">
    <source>
        <dbReference type="ARBA" id="ARBA00004571"/>
    </source>
</evidence>
<proteinExistence type="inferred from homology"/>
<protein>
    <submittedName>
        <fullName evidence="20">SLBB domain-containing protein</fullName>
    </submittedName>
</protein>
<evidence type="ECO:0000256" key="9">
    <source>
        <dbReference type="ARBA" id="ARBA00023065"/>
    </source>
</evidence>
<dbReference type="Gene3D" id="3.10.560.10">
    <property type="entry name" value="Outer membrane lipoprotein wza domain like"/>
    <property type="match status" value="6"/>
</dbReference>
<feature type="region of interest" description="Disordered" evidence="15">
    <location>
        <begin position="78"/>
        <end position="107"/>
    </location>
</feature>
<dbReference type="Pfam" id="PF10531">
    <property type="entry name" value="SLBB"/>
    <property type="match status" value="3"/>
</dbReference>
<dbReference type="InterPro" id="IPR049712">
    <property type="entry name" value="Poly_export"/>
</dbReference>
<feature type="domain" description="SLBB" evidence="19">
    <location>
        <begin position="220"/>
        <end position="297"/>
    </location>
</feature>
<evidence type="ECO:0000256" key="12">
    <source>
        <dbReference type="ARBA" id="ARBA00023139"/>
    </source>
</evidence>
<dbReference type="Pfam" id="PF02563">
    <property type="entry name" value="Poly_export"/>
    <property type="match status" value="1"/>
</dbReference>
<evidence type="ECO:0000256" key="7">
    <source>
        <dbReference type="ARBA" id="ARBA00022729"/>
    </source>
</evidence>
<feature type="domain" description="Soluble ligand binding" evidence="18">
    <location>
        <begin position="502"/>
        <end position="545"/>
    </location>
</feature>
<dbReference type="EMBL" id="CP103416">
    <property type="protein sequence ID" value="UVW36104.1"/>
    <property type="molecule type" value="Genomic_DNA"/>
</dbReference>
<evidence type="ECO:0000256" key="2">
    <source>
        <dbReference type="ARBA" id="ARBA00009450"/>
    </source>
</evidence>
<evidence type="ECO:0000256" key="6">
    <source>
        <dbReference type="ARBA" id="ARBA00022692"/>
    </source>
</evidence>
<evidence type="ECO:0000256" key="11">
    <source>
        <dbReference type="ARBA" id="ARBA00023136"/>
    </source>
</evidence>
<sequence length="830" mass="91039">MKNSHSSFLRYLGIALMSLCALVQAQQISLEAASEGLQEARELCSSIGEKEKRLAKTAGYDLDKLCGSLELIEFSGTEEAEEPLVTPRQERQSATLAKQPTLDKQTQPQYREKTGALQPFGYDLFAGEPVDFEQASRIPVSPDYLLGPGDTIELGFYGKFNDSHSLEISRDGSVDFPSLGPINLAGMTFSDAKQLLQQRIKHEMLGVQASISLGELRSIQVFMLGEAYKPGTYTVSALSTITNALFLSGGLSDIASLRNLQLKRGGKLISTLDLYDLLLSGDTSQDAQLQSGDAIYIPTVKETASVDGAVRRPAIYELKGKLTAQQLVDLAGGLEPNAFNQSARISRVGKGGFMQVLDLDLTTVKGKNTPIKSGDRLTIDTTVEQKELIVTLSGHVHYPGEFLWRDGLRISDVVKNIKALKPDVDLDFALIRRELPPVGKIEPIFVDLGAVLANPQSEFNIQFFPKDQLMVFSNKKNRALLMQDLAEELRLQARSGEMARIATINGTVRSPGEYPLTKNMTVTQLIAAAGGLSEEAYTQVVELSRYDFSNLERTVSDHFSITLSDAFKDPEKDPQLSPYDSISVRSIPEFRENLSLEIRGEVRFPGAYTFKRGETLAQVISRAGGVTELAHMGAAVFTRKDLRDQEAKQLVELRQRLRAEIAASDLEKANEGKSGGAARILEQLDTAEALGRLVIDLGAIVDGSMDDVSLKDGDLLVIPEYRQEISVLGEVQHSSSHLFNRRLDITDYIDLSGGINPRGDKKRVYVVKADGSVVLPRRSGWFKHRKTSIAPGDTIIVPLDVDRRRALTIWGETSAIIYQLALGAAAVNSF</sequence>
<gene>
    <name evidence="20" type="ORF">NYF23_05700</name>
</gene>
<evidence type="ECO:0000256" key="10">
    <source>
        <dbReference type="ARBA" id="ARBA00023114"/>
    </source>
</evidence>
<keyword evidence="4" id="KW-1134">Transmembrane beta strand</keyword>
<evidence type="ECO:0000256" key="15">
    <source>
        <dbReference type="SAM" id="MobiDB-lite"/>
    </source>
</evidence>
<feature type="chain" id="PRO_5047429910" evidence="16">
    <location>
        <begin position="26"/>
        <end position="830"/>
    </location>
</feature>
<evidence type="ECO:0000256" key="3">
    <source>
        <dbReference type="ARBA" id="ARBA00022448"/>
    </source>
</evidence>
<keyword evidence="8" id="KW-0625">Polysaccharide transport</keyword>
<dbReference type="InterPro" id="IPR054765">
    <property type="entry name" value="SLBB_dom"/>
</dbReference>
<feature type="domain" description="Soluble ligand binding" evidence="18">
    <location>
        <begin position="305"/>
        <end position="356"/>
    </location>
</feature>
<evidence type="ECO:0000256" key="5">
    <source>
        <dbReference type="ARBA" id="ARBA00022597"/>
    </source>
</evidence>
<keyword evidence="7 16" id="KW-0732">Signal</keyword>
<dbReference type="InterPro" id="IPR019554">
    <property type="entry name" value="Soluble_ligand-bd"/>
</dbReference>
<evidence type="ECO:0000256" key="13">
    <source>
        <dbReference type="ARBA" id="ARBA00023237"/>
    </source>
</evidence>
<feature type="domain" description="Polysaccharide export protein N-terminal" evidence="17">
    <location>
        <begin position="140"/>
        <end position="212"/>
    </location>
</feature>
<keyword evidence="12" id="KW-0564">Palmitate</keyword>
<keyword evidence="10" id="KW-0626">Porin</keyword>
<feature type="signal peptide" evidence="16">
    <location>
        <begin position="1"/>
        <end position="25"/>
    </location>
</feature>
<keyword evidence="9" id="KW-0406">Ion transport</keyword>
<evidence type="ECO:0000256" key="4">
    <source>
        <dbReference type="ARBA" id="ARBA00022452"/>
    </source>
</evidence>
<dbReference type="PANTHER" id="PTHR33619">
    <property type="entry name" value="POLYSACCHARIDE EXPORT PROTEIN GFCE-RELATED"/>
    <property type="match status" value="1"/>
</dbReference>
<evidence type="ECO:0000313" key="21">
    <source>
        <dbReference type="Proteomes" id="UP001059934"/>
    </source>
</evidence>
<keyword evidence="3" id="KW-0813">Transport</keyword>
<keyword evidence="5" id="KW-0762">Sugar transport</keyword>
<keyword evidence="14" id="KW-0449">Lipoprotein</keyword>
<reference evidence="20" key="1">
    <citation type="submission" date="2022-08" db="EMBL/GenBank/DDBJ databases">
        <title>Catabolic pathway analysis in culturable SAR92 clade bacteria reveals their overlooked roles in DMSP degradation in coastal seas.</title>
        <authorList>
            <person name="He X."/>
            <person name="Zhang X."/>
            <person name="Zhang Y."/>
        </authorList>
    </citation>
    <scope>NUCLEOTIDE SEQUENCE</scope>
    <source>
        <strain evidence="20">H455</strain>
    </source>
</reference>
<evidence type="ECO:0000259" key="18">
    <source>
        <dbReference type="Pfam" id="PF10531"/>
    </source>
</evidence>
<keyword evidence="11" id="KW-0472">Membrane</keyword>
<evidence type="ECO:0000256" key="14">
    <source>
        <dbReference type="ARBA" id="ARBA00023288"/>
    </source>
</evidence>
<feature type="compositionally biased region" description="Polar residues" evidence="15">
    <location>
        <begin position="92"/>
        <end position="107"/>
    </location>
</feature>
<keyword evidence="6" id="KW-0812">Transmembrane</keyword>
<evidence type="ECO:0000256" key="16">
    <source>
        <dbReference type="SAM" id="SignalP"/>
    </source>
</evidence>
<evidence type="ECO:0000256" key="8">
    <source>
        <dbReference type="ARBA" id="ARBA00023047"/>
    </source>
</evidence>
<feature type="domain" description="Soluble ligand binding" evidence="18">
    <location>
        <begin position="599"/>
        <end position="639"/>
    </location>
</feature>
<keyword evidence="21" id="KW-1185">Reference proteome</keyword>
<organism evidence="20 21">
    <name type="scientific">SAR92 clade bacterium H455</name>
    <dbReference type="NCBI Taxonomy" id="2974818"/>
    <lineage>
        <taxon>Bacteria</taxon>
        <taxon>Pseudomonadati</taxon>
        <taxon>Pseudomonadota</taxon>
        <taxon>Gammaproteobacteria</taxon>
        <taxon>Cellvibrionales</taxon>
        <taxon>Porticoccaceae</taxon>
        <taxon>SAR92 clade</taxon>
    </lineage>
</organism>
<comment type="subcellular location">
    <subcellularLocation>
        <location evidence="1">Cell outer membrane</location>
        <topology evidence="1">Multi-pass membrane protein</topology>
    </subcellularLocation>
</comment>
<evidence type="ECO:0000259" key="19">
    <source>
        <dbReference type="Pfam" id="PF22461"/>
    </source>
</evidence>